<dbReference type="Proteomes" id="UP000694845">
    <property type="component" value="Unplaced"/>
</dbReference>
<evidence type="ECO:0000313" key="3">
    <source>
        <dbReference type="Proteomes" id="UP000694845"/>
    </source>
</evidence>
<dbReference type="Gene3D" id="2.60.40.10">
    <property type="entry name" value="Immunoglobulins"/>
    <property type="match status" value="1"/>
</dbReference>
<feature type="region of interest" description="Disordered" evidence="1">
    <location>
        <begin position="301"/>
        <end position="325"/>
    </location>
</feature>
<feature type="region of interest" description="Disordered" evidence="1">
    <location>
        <begin position="881"/>
        <end position="902"/>
    </location>
</feature>
<feature type="compositionally biased region" description="Polar residues" evidence="1">
    <location>
        <begin position="847"/>
        <end position="857"/>
    </location>
</feature>
<protein>
    <submittedName>
        <fullName evidence="4">Cilia- and flagella-associated protein 221-like</fullName>
    </submittedName>
</protein>
<proteinExistence type="predicted"/>
<dbReference type="KEGG" id="aplc:110989317"/>
<feature type="compositionally biased region" description="Polar residues" evidence="1">
    <location>
        <begin position="1"/>
        <end position="21"/>
    </location>
</feature>
<feature type="compositionally biased region" description="Basic and acidic residues" evidence="1">
    <location>
        <begin position="832"/>
        <end position="842"/>
    </location>
</feature>
<dbReference type="Pfam" id="PF24771">
    <property type="entry name" value="Ig_CFAP74_1st"/>
    <property type="match status" value="1"/>
</dbReference>
<dbReference type="RefSeq" id="XP_022109308.1">
    <property type="nucleotide sequence ID" value="XM_022253616.1"/>
</dbReference>
<dbReference type="InterPro" id="IPR013783">
    <property type="entry name" value="Ig-like_fold"/>
</dbReference>
<dbReference type="PANTHER" id="PTHR46500">
    <property type="entry name" value="CILIA- AND FLAGELLA-ASSOCIATED PROTEIN 221"/>
    <property type="match status" value="1"/>
</dbReference>
<sequence>MALATPLSQANPATMASNNNHLPGMRTNGIVMPEMDSLVAPQKARPVPNHLLDTQMFHKVSHNSVVQAEPASVHFTGFEPGKVHKQILRLINISSECQNMHIVPPATHFFKAWYTKRDRLVPGMAVEVEVEFRPDEWRYYYDCIRIHCQDEENLLVPVHAYPAMSTAEFPEVIKFPPVPISESRSRLIPLRCDAPVDFEFQLTFLQPHPAFTVEPMSGIVPANGEVNISVTFAPTEFSTALMKLQLVTSQFNSKPLVCLVSGSSAPGLAEAELTARCNGHTSRPSDSLLDPHSISPVAMARRKKRTKSRNRTSSRDALATSKEIEREGVRFPSNLDTQHSVNTVLMQQAGKLRAKELREAVLAKQESVPNTRQLKEALFDHEVKQDVLAERRNQLRWQVHLGRDQITAIAREEILQSRREAVKEYHFQRGDPLPDIEFKRSCTGCTQRRTHRTVESIPPPVATFDPYSNDPWAMKHRALGHFQQAAMRIIVQLRVEGKRKMIRKLIEDYRTGKAGREPSATYGEDQDSQIKDVPLDIDAEKVKPFAFPTYIAPDFKDDMAPDALGIVPAKSTEVFVKRQVPFFNLKVPQQYRLMGYGPHNVQDASSGYVPPKLIRPLRTGAEDEIIHVPAPEPAWTKEQAIADVGMSQEETMEMALRDTTRTMELTPPSALFRPIDYPPLHIFNPAPGLQVFMPPLPYAEVDADFHLCPLPRYTHKDPSNKHGTTLKKFLDREDVIRSTMQWKKFPSQGLVSLSNTPTLTNVWVPRWTDPFSNDLLPGDVPSLLDGLPAEDKPNIIDQSDDEADADEKAEAVSLTPGMVNAEFPLIEQAQAPDRKDSDEFPHGSKLPTHNNPVSSTGPVPREKREAELEVFLKKRYNRLGDKVESRVTHMNNLATQPDLVLK</sequence>
<dbReference type="GeneID" id="110989317"/>
<feature type="compositionally biased region" description="Acidic residues" evidence="1">
    <location>
        <begin position="798"/>
        <end position="807"/>
    </location>
</feature>
<gene>
    <name evidence="4" type="primary">LOC110989317</name>
</gene>
<dbReference type="Pfam" id="PF22067">
    <property type="entry name" value="Cep192_D3"/>
    <property type="match status" value="1"/>
</dbReference>
<organism evidence="3 4">
    <name type="scientific">Acanthaster planci</name>
    <name type="common">Crown-of-thorns starfish</name>
    <dbReference type="NCBI Taxonomy" id="133434"/>
    <lineage>
        <taxon>Eukaryota</taxon>
        <taxon>Metazoa</taxon>
        <taxon>Echinodermata</taxon>
        <taxon>Eleutherozoa</taxon>
        <taxon>Asterozoa</taxon>
        <taxon>Asteroidea</taxon>
        <taxon>Valvatacea</taxon>
        <taxon>Valvatida</taxon>
        <taxon>Acanthasteridae</taxon>
        <taxon>Acanthaster</taxon>
    </lineage>
</organism>
<dbReference type="InterPro" id="IPR029676">
    <property type="entry name" value="CFAP221"/>
</dbReference>
<evidence type="ECO:0000259" key="2">
    <source>
        <dbReference type="Pfam" id="PF22067"/>
    </source>
</evidence>
<reference evidence="4" key="1">
    <citation type="submission" date="2025-08" db="UniProtKB">
        <authorList>
            <consortium name="RefSeq"/>
        </authorList>
    </citation>
    <scope>IDENTIFICATION</scope>
</reference>
<dbReference type="GO" id="GO:0003341">
    <property type="term" value="P:cilium movement"/>
    <property type="evidence" value="ECO:0007669"/>
    <property type="project" value="InterPro"/>
</dbReference>
<dbReference type="GO" id="GO:0044458">
    <property type="term" value="P:motile cilium assembly"/>
    <property type="evidence" value="ECO:0007669"/>
    <property type="project" value="TreeGrafter"/>
</dbReference>
<name>A0A8B7ZUS1_ACAPL</name>
<dbReference type="GO" id="GO:0097729">
    <property type="term" value="C:9+2 motile cilium"/>
    <property type="evidence" value="ECO:0007669"/>
    <property type="project" value="TreeGrafter"/>
</dbReference>
<feature type="region of interest" description="Disordered" evidence="1">
    <location>
        <begin position="1"/>
        <end position="22"/>
    </location>
</feature>
<accession>A0A8B7ZUS1</accession>
<dbReference type="CTD" id="200373"/>
<feature type="region of interest" description="Disordered" evidence="1">
    <location>
        <begin position="786"/>
        <end position="866"/>
    </location>
</feature>
<feature type="compositionally biased region" description="Basic residues" evidence="1">
    <location>
        <begin position="301"/>
        <end position="312"/>
    </location>
</feature>
<evidence type="ECO:0000256" key="1">
    <source>
        <dbReference type="SAM" id="MobiDB-lite"/>
    </source>
</evidence>
<dbReference type="AlphaFoldDB" id="A0A8B7ZUS1"/>
<feature type="domain" description="Cep192-like" evidence="2">
    <location>
        <begin position="173"/>
        <end position="244"/>
    </location>
</feature>
<keyword evidence="3" id="KW-1185">Reference proteome</keyword>
<dbReference type="PANTHER" id="PTHR46500:SF1">
    <property type="entry name" value="CILIA- AND FLAGELLA-ASSOCIATED PROTEIN 221"/>
    <property type="match status" value="1"/>
</dbReference>
<dbReference type="OMA" id="TYNPPQW"/>
<dbReference type="InterPro" id="IPR054089">
    <property type="entry name" value="Cep192-like_D3"/>
</dbReference>
<dbReference type="OrthoDB" id="5538672at2759"/>
<evidence type="ECO:0000313" key="4">
    <source>
        <dbReference type="RefSeq" id="XP_022109308.1"/>
    </source>
</evidence>